<evidence type="ECO:0000313" key="2">
    <source>
        <dbReference type="Proteomes" id="UP000029120"/>
    </source>
</evidence>
<name>A0A087GWY8_ARAAL</name>
<dbReference type="PROSITE" id="PS00018">
    <property type="entry name" value="EF_HAND_1"/>
    <property type="match status" value="1"/>
</dbReference>
<dbReference type="InterPro" id="IPR018247">
    <property type="entry name" value="EF_Hand_1_Ca_BS"/>
</dbReference>
<dbReference type="OrthoDB" id="1111119at2759"/>
<reference evidence="2" key="1">
    <citation type="journal article" date="2015" name="Nat. Plants">
        <title>Genome expansion of Arabis alpina linked with retrotransposition and reduced symmetric DNA methylation.</title>
        <authorList>
            <person name="Willing E.M."/>
            <person name="Rawat V."/>
            <person name="Mandakova T."/>
            <person name="Maumus F."/>
            <person name="James G.V."/>
            <person name="Nordstroem K.J."/>
            <person name="Becker C."/>
            <person name="Warthmann N."/>
            <person name="Chica C."/>
            <person name="Szarzynska B."/>
            <person name="Zytnicki M."/>
            <person name="Albani M.C."/>
            <person name="Kiefer C."/>
            <person name="Bergonzi S."/>
            <person name="Castaings L."/>
            <person name="Mateos J.L."/>
            <person name="Berns M.C."/>
            <person name="Bujdoso N."/>
            <person name="Piofczyk T."/>
            <person name="de Lorenzo L."/>
            <person name="Barrero-Sicilia C."/>
            <person name="Mateos I."/>
            <person name="Piednoel M."/>
            <person name="Hagmann J."/>
            <person name="Chen-Min-Tao R."/>
            <person name="Iglesias-Fernandez R."/>
            <person name="Schuster S.C."/>
            <person name="Alonso-Blanco C."/>
            <person name="Roudier F."/>
            <person name="Carbonero P."/>
            <person name="Paz-Ares J."/>
            <person name="Davis S.J."/>
            <person name="Pecinka A."/>
            <person name="Quesneville H."/>
            <person name="Colot V."/>
            <person name="Lysak M.A."/>
            <person name="Weigel D."/>
            <person name="Coupland G."/>
            <person name="Schneeberger K."/>
        </authorList>
    </citation>
    <scope>NUCLEOTIDE SEQUENCE [LARGE SCALE GENOMIC DNA]</scope>
    <source>
        <strain evidence="2">cv. Pajares</strain>
    </source>
</reference>
<keyword evidence="2" id="KW-1185">Reference proteome</keyword>
<dbReference type="Gramene" id="KFK34390">
    <property type="protein sequence ID" value="KFK34390"/>
    <property type="gene ID" value="AALP_AA5G139000"/>
</dbReference>
<proteinExistence type="predicted"/>
<dbReference type="AlphaFoldDB" id="A0A087GWY8"/>
<evidence type="ECO:0000313" key="1">
    <source>
        <dbReference type="EMBL" id="KFK34390.1"/>
    </source>
</evidence>
<accession>A0A087GWY8</accession>
<gene>
    <name evidence="1" type="ordered locus">AALP_Aa5g139000</name>
</gene>
<sequence length="535" mass="58730">MKPGKKVRKLRNKEVDPVEAFALQLQQQTFVVKGFPLILQLLAFKSIPLLLEKLPKYGDSHTFIKLKGSGVAKLSSLSMNDLIEVENDTKLLVRHVVPIGDVGDVKDGWGEFDDEDRDKNVLYLEGLIRDGVVFDKAMWSGGDATLESLEIDDKDLNGDDEINIEEVGDMSEDDYGSLELCKGKRKRGKDKEKGSKRKQQRMNDYFVHVGKDAADLKEWISGKLDEGQADGLVVDGVVDNVDVEGTDGLEGEGKTNAPIDGWLQGKNGDAMGYGLDDDYPASCGQPVIKSKMVVPCDKREPTASLKSWDDLNFDEVIGGNGEDITMTKLMEKVESGACMMGRGGDVSLWNHIDEGVVLGTGEKSNPSDNVHNVAAIGRFCEGMETTIANQTVHKKVDNEIMENVEGAKGGITEGQETKNGVRCGVVDVDNEIAQEAKEMEALALSVEKTITQAIVDNLGEVCEESDCLESRNEVETLSDSSPVRATGDTPPNKVELALVEVFSQRTRREPSDLLPRVDHVEFSFFETTRIVNDDR</sequence>
<organism evidence="1 2">
    <name type="scientific">Arabis alpina</name>
    <name type="common">Alpine rock-cress</name>
    <dbReference type="NCBI Taxonomy" id="50452"/>
    <lineage>
        <taxon>Eukaryota</taxon>
        <taxon>Viridiplantae</taxon>
        <taxon>Streptophyta</taxon>
        <taxon>Embryophyta</taxon>
        <taxon>Tracheophyta</taxon>
        <taxon>Spermatophyta</taxon>
        <taxon>Magnoliopsida</taxon>
        <taxon>eudicotyledons</taxon>
        <taxon>Gunneridae</taxon>
        <taxon>Pentapetalae</taxon>
        <taxon>rosids</taxon>
        <taxon>malvids</taxon>
        <taxon>Brassicales</taxon>
        <taxon>Brassicaceae</taxon>
        <taxon>Arabideae</taxon>
        <taxon>Arabis</taxon>
    </lineage>
</organism>
<dbReference type="Proteomes" id="UP000029120">
    <property type="component" value="Chromosome 5"/>
</dbReference>
<protein>
    <submittedName>
        <fullName evidence="1">Uncharacterized protein</fullName>
    </submittedName>
</protein>
<dbReference type="EMBL" id="CM002873">
    <property type="protein sequence ID" value="KFK34390.1"/>
    <property type="molecule type" value="Genomic_DNA"/>
</dbReference>